<evidence type="ECO:0000313" key="2">
    <source>
        <dbReference type="Proteomes" id="UP000663419"/>
    </source>
</evidence>
<protein>
    <submittedName>
        <fullName evidence="1">Uncharacterized protein</fullName>
    </submittedName>
</protein>
<dbReference type="AlphaFoldDB" id="A0A8A1LB80"/>
<name>A0A8A1LB80_AJEC8</name>
<proteinExistence type="predicted"/>
<accession>A0A8A1LB80</accession>
<dbReference type="VEuPathDB" id="FungiDB:I7I53_06135"/>
<gene>
    <name evidence="1" type="ORF">I7I53_06135</name>
</gene>
<dbReference type="Proteomes" id="UP000663419">
    <property type="component" value="Chromosome 2"/>
</dbReference>
<reference evidence="1" key="1">
    <citation type="submission" date="2021-01" db="EMBL/GenBank/DDBJ databases">
        <title>Chromosome-level genome assembly of a human fungal pathogen reveals clustering of transcriptionally co-regulated genes.</title>
        <authorList>
            <person name="Voorhies M."/>
            <person name="Cohen S."/>
            <person name="Shea T.P."/>
            <person name="Petrus S."/>
            <person name="Munoz J.F."/>
            <person name="Poplawski S."/>
            <person name="Goldman W.E."/>
            <person name="Michael T."/>
            <person name="Cuomo C.A."/>
            <person name="Sil A."/>
            <person name="Beyhan S."/>
        </authorList>
    </citation>
    <scope>NUCLEOTIDE SEQUENCE</scope>
    <source>
        <strain evidence="1">H88</strain>
    </source>
</reference>
<evidence type="ECO:0000313" key="1">
    <source>
        <dbReference type="EMBL" id="QSS50941.1"/>
    </source>
</evidence>
<organism evidence="1 2">
    <name type="scientific">Ajellomyces capsulatus (strain H88)</name>
    <name type="common">Darling's disease fungus</name>
    <name type="synonym">Histoplasma capsulatum</name>
    <dbReference type="NCBI Taxonomy" id="544711"/>
    <lineage>
        <taxon>Eukaryota</taxon>
        <taxon>Fungi</taxon>
        <taxon>Dikarya</taxon>
        <taxon>Ascomycota</taxon>
        <taxon>Pezizomycotina</taxon>
        <taxon>Eurotiomycetes</taxon>
        <taxon>Eurotiomycetidae</taxon>
        <taxon>Onygenales</taxon>
        <taxon>Ajellomycetaceae</taxon>
        <taxon>Histoplasma</taxon>
    </lineage>
</organism>
<dbReference type="EMBL" id="CP069103">
    <property type="protein sequence ID" value="QSS50941.1"/>
    <property type="molecule type" value="Genomic_DNA"/>
</dbReference>
<sequence length="99" mass="11269">MRALAFFQQSAKSICAWSTWSPLERRRGPSTLLLPQNHFYICLGWFGLWAMGEIISSKKSKPRFDFFKFAVIGREMNNAPWGLGGKGIMMKNPRLGGEN</sequence>